<accession>A0A0P7A5A6</accession>
<dbReference type="EMBL" id="LDJX01000004">
    <property type="protein sequence ID" value="KPM31735.1"/>
    <property type="molecule type" value="Genomic_DNA"/>
</dbReference>
<name>A0A0P7A5A6_9FLAO</name>
<keyword evidence="1" id="KW-0175">Coiled coil</keyword>
<evidence type="ECO:0000256" key="2">
    <source>
        <dbReference type="SAM" id="SignalP"/>
    </source>
</evidence>
<dbReference type="OrthoDB" id="1420424at2"/>
<feature type="coiled-coil region" evidence="1">
    <location>
        <begin position="202"/>
        <end position="265"/>
    </location>
</feature>
<evidence type="ECO:0008006" key="5">
    <source>
        <dbReference type="Google" id="ProtNLM"/>
    </source>
</evidence>
<comment type="caution">
    <text evidence="3">The sequence shown here is derived from an EMBL/GenBank/DDBJ whole genome shotgun (WGS) entry which is preliminary data.</text>
</comment>
<dbReference type="RefSeq" id="WP_054559311.1">
    <property type="nucleotide sequence ID" value="NZ_LDJX01000004.1"/>
</dbReference>
<feature type="chain" id="PRO_5006134636" description="Adhesin domain-containing protein" evidence="2">
    <location>
        <begin position="25"/>
        <end position="537"/>
    </location>
</feature>
<feature type="signal peptide" evidence="2">
    <location>
        <begin position="1"/>
        <end position="24"/>
    </location>
</feature>
<reference evidence="3 4" key="1">
    <citation type="submission" date="2015-09" db="EMBL/GenBank/DDBJ databases">
        <title>Genome sequence of the marine flavobacterium Croceitalea dokdonensis DOKDO 023 that contains proton- and sodium-pumping rhodopsins.</title>
        <authorList>
            <person name="Kwon S.-K."/>
            <person name="Lee H.K."/>
            <person name="Kwak M.-J."/>
            <person name="Kim J.F."/>
        </authorList>
    </citation>
    <scope>NUCLEOTIDE SEQUENCE [LARGE SCALE GENOMIC DNA]</scope>
    <source>
        <strain evidence="3 4">DOKDO 023</strain>
    </source>
</reference>
<dbReference type="STRING" id="1300341.I595_2230"/>
<evidence type="ECO:0000256" key="1">
    <source>
        <dbReference type="SAM" id="Coils"/>
    </source>
</evidence>
<organism evidence="3 4">
    <name type="scientific">Croceitalea dokdonensis DOKDO 023</name>
    <dbReference type="NCBI Taxonomy" id="1300341"/>
    <lineage>
        <taxon>Bacteria</taxon>
        <taxon>Pseudomonadati</taxon>
        <taxon>Bacteroidota</taxon>
        <taxon>Flavobacteriia</taxon>
        <taxon>Flavobacteriales</taxon>
        <taxon>Flavobacteriaceae</taxon>
        <taxon>Croceitalea</taxon>
    </lineage>
</organism>
<keyword evidence="4" id="KW-1185">Reference proteome</keyword>
<dbReference type="Proteomes" id="UP000050280">
    <property type="component" value="Unassembled WGS sequence"/>
</dbReference>
<sequence>MNRNQQQLCSVLLAVLLTTAAVWAQKQTKTFTERFNVDRNTVLALNTTHTDITFETWDKDEVEIIAAVVLEGATEEEAASYFKNSPFYIKGNSRQIDVRTTGTNHWANNFGSISEFNSAIAGIEPLFLDLKLQELPEMPDLTELPERRELSEIPIEKFDYDAYEIQGDTYLEEWTTNFKKHFEERYEQQFKSWGEAYERQVLLRAEQLQLRAEERANRLKSRLGAPKERMTAYEERRKKLVEERVEKLADRASQSAEKITDYQAKRNKLVQQRRESLDLEESKKSPATLKIKGASESKQKEILKQYELLGFKVVPFETKSNMFYLFDKDNGNESRKIKKSIHIKLPKSVRLKLDVKHGEILLADITENIDARLKYVNFTGFQVDGKKSKIEANYSPISISKWLNGTLEANYSKGIYVGEIENINLKTTASEVTIDKILKNARLVSDLGSLNVNSISQGFKEFYIAVTNGDLELNLPSKPFNLYLVEEFSEVNYPKSLDINKYTVPNTSSDFTSSGSNKRRDPSVIISAKYSEVTLKQ</sequence>
<proteinExistence type="predicted"/>
<protein>
    <recommendedName>
        <fullName evidence="5">Adhesin domain-containing protein</fullName>
    </recommendedName>
</protein>
<evidence type="ECO:0000313" key="3">
    <source>
        <dbReference type="EMBL" id="KPM31735.1"/>
    </source>
</evidence>
<dbReference type="AlphaFoldDB" id="A0A0P7A5A6"/>
<keyword evidence="2" id="KW-0732">Signal</keyword>
<evidence type="ECO:0000313" key="4">
    <source>
        <dbReference type="Proteomes" id="UP000050280"/>
    </source>
</evidence>
<gene>
    <name evidence="3" type="ORF">I595_2230</name>
</gene>